<proteinExistence type="predicted"/>
<reference evidence="3 4" key="1">
    <citation type="submission" date="2017-02" db="EMBL/GenBank/DDBJ databases">
        <title>Draft genome sequence of Haemophilus paracuniculus CCUG 43573 type strain.</title>
        <authorList>
            <person name="Engstrom-Jakobsson H."/>
            <person name="Salva-Serra F."/>
            <person name="Thorell K."/>
            <person name="Gonzales-Siles L."/>
            <person name="Karlsson R."/>
            <person name="Boulund F."/>
            <person name="Engstrand L."/>
            <person name="Kristiansson E."/>
            <person name="Moore E."/>
        </authorList>
    </citation>
    <scope>NUCLEOTIDE SEQUENCE [LARGE SCALE GENOMIC DNA]</scope>
    <source>
        <strain evidence="3 4">CCUG 43573</strain>
    </source>
</reference>
<feature type="chain" id="PRO_5012933320" evidence="2">
    <location>
        <begin position="27"/>
        <end position="115"/>
    </location>
</feature>
<organism evidence="3 4">
    <name type="scientific">Haemophilus paracuniculus</name>
    <dbReference type="NCBI Taxonomy" id="734"/>
    <lineage>
        <taxon>Bacteria</taxon>
        <taxon>Pseudomonadati</taxon>
        <taxon>Pseudomonadota</taxon>
        <taxon>Gammaproteobacteria</taxon>
        <taxon>Pasteurellales</taxon>
        <taxon>Pasteurellaceae</taxon>
        <taxon>Haemophilus</taxon>
    </lineage>
</organism>
<dbReference type="OrthoDB" id="5784566at2"/>
<dbReference type="Proteomes" id="UP000190867">
    <property type="component" value="Unassembled WGS sequence"/>
</dbReference>
<sequence length="115" mass="12176">MKKTFSTFFQSLLPFMVLGLSNNASAALPKIEAPSRGEGAGIMATIQNMGFDGFTLAGLFLAAGAFLIVAYVLVEGLLDVKNGKKKMGDLTGLALFGVILIVIILWLINKAVNIL</sequence>
<dbReference type="RefSeq" id="WP_078235861.1">
    <property type="nucleotide sequence ID" value="NZ_MUYA01000001.1"/>
</dbReference>
<keyword evidence="4" id="KW-1185">Reference proteome</keyword>
<keyword evidence="2" id="KW-0732">Signal</keyword>
<gene>
    <name evidence="3" type="ORF">B0187_00855</name>
</gene>
<dbReference type="AlphaFoldDB" id="A0A1T0AVG2"/>
<dbReference type="EMBL" id="MUYA01000001">
    <property type="protein sequence ID" value="OOS00874.1"/>
    <property type="molecule type" value="Genomic_DNA"/>
</dbReference>
<evidence type="ECO:0000313" key="4">
    <source>
        <dbReference type="Proteomes" id="UP000190867"/>
    </source>
</evidence>
<name>A0A1T0AVG2_9PAST</name>
<dbReference type="InterPro" id="IPR021356">
    <property type="entry name" value="Integr_conj_element_PFL4702"/>
</dbReference>
<keyword evidence="1" id="KW-1133">Transmembrane helix</keyword>
<keyword evidence="1" id="KW-0472">Membrane</keyword>
<keyword evidence="1" id="KW-0812">Transmembrane</keyword>
<protein>
    <submittedName>
        <fullName evidence="3">Integrating conjugative element membrane protein</fullName>
    </submittedName>
</protein>
<evidence type="ECO:0000313" key="3">
    <source>
        <dbReference type="EMBL" id="OOS00874.1"/>
    </source>
</evidence>
<feature type="signal peptide" evidence="2">
    <location>
        <begin position="1"/>
        <end position="26"/>
    </location>
</feature>
<feature type="transmembrane region" description="Helical" evidence="1">
    <location>
        <begin position="56"/>
        <end position="78"/>
    </location>
</feature>
<evidence type="ECO:0000256" key="1">
    <source>
        <dbReference type="SAM" id="Phobius"/>
    </source>
</evidence>
<accession>A0A1T0AVG2</accession>
<dbReference type="Pfam" id="PF11190">
    <property type="entry name" value="DUF2976"/>
    <property type="match status" value="1"/>
</dbReference>
<evidence type="ECO:0000256" key="2">
    <source>
        <dbReference type="SAM" id="SignalP"/>
    </source>
</evidence>
<comment type="caution">
    <text evidence="3">The sequence shown here is derived from an EMBL/GenBank/DDBJ whole genome shotgun (WGS) entry which is preliminary data.</text>
</comment>
<dbReference type="STRING" id="734.B0187_00855"/>
<dbReference type="NCBIfam" id="TIGR03745">
    <property type="entry name" value="conj_TIGR03745"/>
    <property type="match status" value="1"/>
</dbReference>
<feature type="transmembrane region" description="Helical" evidence="1">
    <location>
        <begin position="90"/>
        <end position="108"/>
    </location>
</feature>